<comment type="subcellular location">
    <subcellularLocation>
        <location evidence="1">Endomembrane system</location>
        <topology evidence="1">Multi-pass membrane protein</topology>
    </subcellularLocation>
    <subcellularLocation>
        <location evidence="5">Membrane</location>
        <topology evidence="5">Multi-pass membrane protein</topology>
    </subcellularLocation>
</comment>
<dbReference type="RefSeq" id="WP_149688717.1">
    <property type="nucleotide sequence ID" value="NZ_SDPQ02000002.1"/>
</dbReference>
<dbReference type="InterPro" id="IPR003945">
    <property type="entry name" value="NU5C-like"/>
</dbReference>
<feature type="transmembrane region" description="Helical" evidence="6">
    <location>
        <begin position="542"/>
        <end position="560"/>
    </location>
</feature>
<reference evidence="9" key="1">
    <citation type="submission" date="2019-09" db="EMBL/GenBank/DDBJ databases">
        <authorList>
            <person name="Li J."/>
        </authorList>
    </citation>
    <scope>NUCLEOTIDE SEQUENCE [LARGE SCALE GENOMIC DNA]</scope>
    <source>
        <strain evidence="9">JCM 14732</strain>
    </source>
</reference>
<dbReference type="Pfam" id="PF00361">
    <property type="entry name" value="Proton_antipo_M"/>
    <property type="match status" value="1"/>
</dbReference>
<feature type="domain" description="NADH:quinone oxidoreductase/Mrp antiporter transmembrane" evidence="7">
    <location>
        <begin position="102"/>
        <end position="365"/>
    </location>
</feature>
<feature type="transmembrane region" description="Helical" evidence="6">
    <location>
        <begin position="423"/>
        <end position="440"/>
    </location>
</feature>
<feature type="domain" description="NADH-Ubiquinone oxidoreductase (complex I) chain 5 N-terminal" evidence="8">
    <location>
        <begin position="35"/>
        <end position="85"/>
    </location>
</feature>
<organism evidence="9 10">
    <name type="scientific">Aeromicrobium ginsengisoli</name>
    <dbReference type="NCBI Taxonomy" id="363867"/>
    <lineage>
        <taxon>Bacteria</taxon>
        <taxon>Bacillati</taxon>
        <taxon>Actinomycetota</taxon>
        <taxon>Actinomycetes</taxon>
        <taxon>Propionibacteriales</taxon>
        <taxon>Nocardioidaceae</taxon>
        <taxon>Aeromicrobium</taxon>
    </lineage>
</organism>
<dbReference type="GO" id="GO:0012505">
    <property type="term" value="C:endomembrane system"/>
    <property type="evidence" value="ECO:0007669"/>
    <property type="project" value="UniProtKB-SubCell"/>
</dbReference>
<gene>
    <name evidence="9" type="ORF">ESP70_007475</name>
</gene>
<dbReference type="GO" id="GO:0003954">
    <property type="term" value="F:NADH dehydrogenase activity"/>
    <property type="evidence" value="ECO:0007669"/>
    <property type="project" value="TreeGrafter"/>
</dbReference>
<evidence type="ECO:0000256" key="6">
    <source>
        <dbReference type="SAM" id="Phobius"/>
    </source>
</evidence>
<dbReference type="InterPro" id="IPR001516">
    <property type="entry name" value="Proton_antipo_N"/>
</dbReference>
<dbReference type="Pfam" id="PF00662">
    <property type="entry name" value="Proton_antipo_N"/>
    <property type="match status" value="1"/>
</dbReference>
<dbReference type="PANTHER" id="PTHR42829:SF2">
    <property type="entry name" value="NADH-UBIQUINONE OXIDOREDUCTASE CHAIN 5"/>
    <property type="match status" value="1"/>
</dbReference>
<feature type="transmembrane region" description="Helical" evidence="6">
    <location>
        <begin position="46"/>
        <end position="70"/>
    </location>
</feature>
<feature type="transmembrane region" description="Helical" evidence="6">
    <location>
        <begin position="241"/>
        <end position="262"/>
    </location>
</feature>
<accession>A0A5M4FED4</accession>
<keyword evidence="9" id="KW-0560">Oxidoreductase</keyword>
<feature type="transmembrane region" description="Helical" evidence="6">
    <location>
        <begin position="209"/>
        <end position="229"/>
    </location>
</feature>
<dbReference type="EC" id="1.6.5.-" evidence="9"/>
<feature type="transmembrane region" description="Helical" evidence="6">
    <location>
        <begin position="178"/>
        <end position="197"/>
    </location>
</feature>
<dbReference type="GO" id="GO:0042773">
    <property type="term" value="P:ATP synthesis coupled electron transport"/>
    <property type="evidence" value="ECO:0007669"/>
    <property type="project" value="InterPro"/>
</dbReference>
<evidence type="ECO:0000259" key="8">
    <source>
        <dbReference type="Pfam" id="PF00662"/>
    </source>
</evidence>
<dbReference type="AlphaFoldDB" id="A0A5M4FED4"/>
<dbReference type="Proteomes" id="UP000380867">
    <property type="component" value="Unassembled WGS sequence"/>
</dbReference>
<keyword evidence="10" id="KW-1185">Reference proteome</keyword>
<keyword evidence="4 6" id="KW-0472">Membrane</keyword>
<dbReference type="GO" id="GO:0015990">
    <property type="term" value="P:electron transport coupled proton transport"/>
    <property type="evidence" value="ECO:0007669"/>
    <property type="project" value="TreeGrafter"/>
</dbReference>
<evidence type="ECO:0000259" key="7">
    <source>
        <dbReference type="Pfam" id="PF00361"/>
    </source>
</evidence>
<dbReference type="InterPro" id="IPR001750">
    <property type="entry name" value="ND/Mrp_TM"/>
</dbReference>
<feature type="transmembrane region" description="Helical" evidence="6">
    <location>
        <begin position="135"/>
        <end position="158"/>
    </location>
</feature>
<proteinExistence type="predicted"/>
<dbReference type="PRINTS" id="PR01435">
    <property type="entry name" value="NPOXDRDTASE5"/>
</dbReference>
<dbReference type="EMBL" id="SDPQ02000002">
    <property type="protein sequence ID" value="KAA1397233.1"/>
    <property type="molecule type" value="Genomic_DNA"/>
</dbReference>
<name>A0A5M4FED4_9ACTN</name>
<feature type="transmembrane region" description="Helical" evidence="6">
    <location>
        <begin position="269"/>
        <end position="285"/>
    </location>
</feature>
<protein>
    <submittedName>
        <fullName evidence="9">NADH-quinone oxidoreductase subunit L</fullName>
        <ecNumber evidence="9">1.6.5.-</ecNumber>
    </submittedName>
</protein>
<evidence type="ECO:0000313" key="9">
    <source>
        <dbReference type="EMBL" id="KAA1397233.1"/>
    </source>
</evidence>
<dbReference type="InterPro" id="IPR018393">
    <property type="entry name" value="NADHpl_OxRdtase_5_subgr"/>
</dbReference>
<evidence type="ECO:0000256" key="3">
    <source>
        <dbReference type="ARBA" id="ARBA00022989"/>
    </source>
</evidence>
<dbReference type="PANTHER" id="PTHR42829">
    <property type="entry name" value="NADH-UBIQUINONE OXIDOREDUCTASE CHAIN 5"/>
    <property type="match status" value="1"/>
</dbReference>
<feature type="transmembrane region" description="Helical" evidence="6">
    <location>
        <begin position="105"/>
        <end position="123"/>
    </location>
</feature>
<evidence type="ECO:0000256" key="2">
    <source>
        <dbReference type="ARBA" id="ARBA00022692"/>
    </source>
</evidence>
<evidence type="ECO:0000256" key="1">
    <source>
        <dbReference type="ARBA" id="ARBA00004127"/>
    </source>
</evidence>
<feature type="transmembrane region" description="Helical" evidence="6">
    <location>
        <begin position="335"/>
        <end position="357"/>
    </location>
</feature>
<sequence length="561" mass="59060">MRRSWLYVVLTAALAVAVAVWAVPHLDGDPTTKVWIEGNDLLAVSLATHVDSLSAQVLLLAVGVGLLVQIYSTAYLGHHPRYRSYALVIVLFLLGMIAVVVADDLFVLLIGWEVMGLCSYLLIGHEWQTPIARSGAAKAFLMTRIADLGLLVGILAIGQTYGTYRISEVLAQEPKNSTAIGLLLLVAVVGKSAQFPLHTWLPDAMPGPTPITALIHAATMVAAGVYLVARLLPILEPSELVMTLLAVISAITMLLGALFALVQTDLKRALAWSTVSQLAFMFAALSVGDSDAGTDHLLSHGAFKALLFLGCGCVMHAVGSSALSAMGGLRLRMPVTFWTMTIGFAALAGVIPTVGFFTKDSVLHALEHGRDEGPLPGGIAVAVFCVALVTSFLTAAYATRLWLLAFLAPAAEGRTEPHEAPRAMTGPLIVLAVATFALSIGQPFHLGIGLLSTAVAVAGIGAVLARWRRGRSLDLAAPWLVAELALDRPYSRWIPAGLRSSARAVVDVDRDGIDAYSYGSASTAQVASRVLGLVQSGNVQRYATVIAAGVIVVTAAAVIWT</sequence>
<feature type="transmembrane region" description="Helical" evidence="6">
    <location>
        <begin position="377"/>
        <end position="403"/>
    </location>
</feature>
<dbReference type="NCBIfam" id="TIGR01974">
    <property type="entry name" value="NDH_I_L"/>
    <property type="match status" value="1"/>
</dbReference>
<keyword evidence="2 5" id="KW-0812">Transmembrane</keyword>
<dbReference type="OrthoDB" id="9811798at2"/>
<evidence type="ECO:0000256" key="5">
    <source>
        <dbReference type="RuleBase" id="RU000320"/>
    </source>
</evidence>
<dbReference type="PRINTS" id="PR01434">
    <property type="entry name" value="NADHDHGNASE5"/>
</dbReference>
<dbReference type="GO" id="GO:0016020">
    <property type="term" value="C:membrane"/>
    <property type="evidence" value="ECO:0007669"/>
    <property type="project" value="UniProtKB-SubCell"/>
</dbReference>
<feature type="transmembrane region" description="Helical" evidence="6">
    <location>
        <begin position="82"/>
        <end position="99"/>
    </location>
</feature>
<comment type="caution">
    <text evidence="9">The sequence shown here is derived from an EMBL/GenBank/DDBJ whole genome shotgun (WGS) entry which is preliminary data.</text>
</comment>
<dbReference type="GO" id="GO:0008137">
    <property type="term" value="F:NADH dehydrogenase (ubiquinone) activity"/>
    <property type="evidence" value="ECO:0007669"/>
    <property type="project" value="InterPro"/>
</dbReference>
<dbReference type="Gene3D" id="1.20.5.2700">
    <property type="match status" value="1"/>
</dbReference>
<evidence type="ECO:0000256" key="4">
    <source>
        <dbReference type="ARBA" id="ARBA00023136"/>
    </source>
</evidence>
<feature type="transmembrane region" description="Helical" evidence="6">
    <location>
        <begin position="305"/>
        <end position="323"/>
    </location>
</feature>
<feature type="transmembrane region" description="Helical" evidence="6">
    <location>
        <begin position="446"/>
        <end position="465"/>
    </location>
</feature>
<evidence type="ECO:0000313" key="10">
    <source>
        <dbReference type="Proteomes" id="UP000380867"/>
    </source>
</evidence>
<keyword evidence="3 6" id="KW-1133">Transmembrane helix</keyword>